<dbReference type="AlphaFoldDB" id="A0AB38R745"/>
<reference evidence="3" key="1">
    <citation type="journal article" date="2022" name="Environ. Microbiol.">
        <title>Functional analysis, diversity, and distribution of carbendazim hydrolases MheI and CbmA, responsible for the initial step in carbendazim degradation.</title>
        <authorList>
            <person name="Zhang M."/>
            <person name="Bai X."/>
            <person name="Li Q."/>
            <person name="Zhang L."/>
            <person name="Zhu Q."/>
            <person name="Gao S."/>
            <person name="Ke Z."/>
            <person name="Jiang M."/>
            <person name="Hu J."/>
            <person name="Qiu J."/>
            <person name="Hong Q."/>
        </authorList>
    </citation>
    <scope>NUCLEOTIDE SEQUENCE [LARGE SCALE GENOMIC DNA]</scope>
    <source>
        <strain evidence="3">djl-6</strain>
    </source>
</reference>
<accession>A0AB38R745</accession>
<keyword evidence="1" id="KW-1133">Transmembrane helix</keyword>
<name>A0AB38R745_RHOSG</name>
<keyword evidence="3" id="KW-1185">Reference proteome</keyword>
<keyword evidence="1" id="KW-0812">Transmembrane</keyword>
<evidence type="ECO:0000313" key="3">
    <source>
        <dbReference type="Proteomes" id="UP000831484"/>
    </source>
</evidence>
<dbReference type="RefSeq" id="WP_231915136.1">
    <property type="nucleotide sequence ID" value="NZ_CP096563.1"/>
</dbReference>
<dbReference type="EMBL" id="CP096563">
    <property type="protein sequence ID" value="UPU40902.1"/>
    <property type="molecule type" value="Genomic_DNA"/>
</dbReference>
<evidence type="ECO:0008006" key="4">
    <source>
        <dbReference type="Google" id="ProtNLM"/>
    </source>
</evidence>
<dbReference type="Proteomes" id="UP000831484">
    <property type="component" value="Chromosome"/>
</dbReference>
<dbReference type="PROSITE" id="PS51257">
    <property type="entry name" value="PROKAR_LIPOPROTEIN"/>
    <property type="match status" value="1"/>
</dbReference>
<sequence length="186" mass="19097">MKGWEKINKEINYGRVGAWVSVGSIAVGLSVIVGCSAAVTGSAVPNEAHVAAYQSEVSISMAAASSSKAAADAAEAAFAICEEAVSRSKNDVVAFNAYVDAGNHGETDLRAEASAAASSARETASWFDSVSSELPTQLSGLFAELAANLRSSAVVIESDHSADEINSISDTSNSIRKSIFDECGSL</sequence>
<proteinExistence type="predicted"/>
<gene>
    <name evidence="2" type="ORF">M0639_17675</name>
</gene>
<protein>
    <recommendedName>
        <fullName evidence="4">Lipoprotein</fullName>
    </recommendedName>
</protein>
<feature type="transmembrane region" description="Helical" evidence="1">
    <location>
        <begin position="16"/>
        <end position="39"/>
    </location>
</feature>
<evidence type="ECO:0000313" key="2">
    <source>
        <dbReference type="EMBL" id="UPU40902.1"/>
    </source>
</evidence>
<keyword evidence="1" id="KW-0472">Membrane</keyword>
<organism evidence="2 3">
    <name type="scientific">Rhodococcus qingshengii JCM 15477</name>
    <dbReference type="NCBI Taxonomy" id="1303681"/>
    <lineage>
        <taxon>Bacteria</taxon>
        <taxon>Bacillati</taxon>
        <taxon>Actinomycetota</taxon>
        <taxon>Actinomycetes</taxon>
        <taxon>Mycobacteriales</taxon>
        <taxon>Nocardiaceae</taxon>
        <taxon>Rhodococcus</taxon>
        <taxon>Rhodococcus erythropolis group</taxon>
    </lineage>
</organism>
<evidence type="ECO:0000256" key="1">
    <source>
        <dbReference type="SAM" id="Phobius"/>
    </source>
</evidence>